<organism evidence="8 9">
    <name type="scientific">Saccharopolyspora spinosa</name>
    <dbReference type="NCBI Taxonomy" id="60894"/>
    <lineage>
        <taxon>Bacteria</taxon>
        <taxon>Bacillati</taxon>
        <taxon>Actinomycetota</taxon>
        <taxon>Actinomycetes</taxon>
        <taxon>Pseudonocardiales</taxon>
        <taxon>Pseudonocardiaceae</taxon>
        <taxon>Saccharopolyspora</taxon>
    </lineage>
</organism>
<keyword evidence="3" id="KW-1003">Cell membrane</keyword>
<gene>
    <name evidence="8" type="ORF">A8926_5311</name>
</gene>
<keyword evidence="9" id="KW-1185">Reference proteome</keyword>
<evidence type="ECO:0000313" key="9">
    <source>
        <dbReference type="Proteomes" id="UP000233786"/>
    </source>
</evidence>
<dbReference type="InterPro" id="IPR051907">
    <property type="entry name" value="DoxX-like_oxidoreductase"/>
</dbReference>
<comment type="subcellular location">
    <subcellularLocation>
        <location evidence="1">Cell membrane</location>
        <topology evidence="1">Multi-pass membrane protein</topology>
    </subcellularLocation>
</comment>
<dbReference type="Proteomes" id="UP000233786">
    <property type="component" value="Unassembled WGS sequence"/>
</dbReference>
<dbReference type="GO" id="GO:0005886">
    <property type="term" value="C:plasma membrane"/>
    <property type="evidence" value="ECO:0007669"/>
    <property type="project" value="UniProtKB-SubCell"/>
</dbReference>
<comment type="caution">
    <text evidence="8">The sequence shown here is derived from an EMBL/GenBank/DDBJ whole genome shotgun (WGS) entry which is preliminary data.</text>
</comment>
<keyword evidence="6 7" id="KW-0472">Membrane</keyword>
<dbReference type="Pfam" id="PF07681">
    <property type="entry name" value="DoxX"/>
    <property type="match status" value="1"/>
</dbReference>
<dbReference type="AlphaFoldDB" id="A0A2N3Y365"/>
<comment type="similarity">
    <text evidence="2">Belongs to the DoxX family.</text>
</comment>
<accession>A0A2N3Y365</accession>
<sequence>MHVVRDFFALIGRLGIGIILLAHGWQKLIGYGPDAVAQSFAAMHIPLPQVSAWFATLVELVGGVFLVLGLLLPLVGVLVAIEMAGAVLLVHLPHGLFSPMGFELPLAIGAAALALGFNGGHWSLDHGLFGRRRTPAEPTPTAT</sequence>
<dbReference type="PANTHER" id="PTHR33452:SF1">
    <property type="entry name" value="INNER MEMBRANE PROTEIN YPHA-RELATED"/>
    <property type="match status" value="1"/>
</dbReference>
<keyword evidence="4 7" id="KW-0812">Transmembrane</keyword>
<reference evidence="8" key="1">
    <citation type="submission" date="2017-12" db="EMBL/GenBank/DDBJ databases">
        <title>Sequencing the genomes of 1000 Actinobacteria strains.</title>
        <authorList>
            <person name="Klenk H.-P."/>
        </authorList>
    </citation>
    <scope>NUCLEOTIDE SEQUENCE [LARGE SCALE GENOMIC DNA]</scope>
    <source>
        <strain evidence="8">DSM 44228</strain>
    </source>
</reference>
<feature type="transmembrane region" description="Helical" evidence="7">
    <location>
        <begin position="104"/>
        <end position="124"/>
    </location>
</feature>
<dbReference type="PANTHER" id="PTHR33452">
    <property type="entry name" value="OXIDOREDUCTASE CATD-RELATED"/>
    <property type="match status" value="1"/>
</dbReference>
<dbReference type="EMBL" id="PJNB01000001">
    <property type="protein sequence ID" value="PKW17352.1"/>
    <property type="molecule type" value="Genomic_DNA"/>
</dbReference>
<dbReference type="InterPro" id="IPR032808">
    <property type="entry name" value="DoxX"/>
</dbReference>
<feature type="transmembrane region" description="Helical" evidence="7">
    <location>
        <begin position="37"/>
        <end position="58"/>
    </location>
</feature>
<dbReference type="OrthoDB" id="1122432at2"/>
<evidence type="ECO:0000256" key="3">
    <source>
        <dbReference type="ARBA" id="ARBA00022475"/>
    </source>
</evidence>
<proteinExistence type="inferred from homology"/>
<protein>
    <submittedName>
        <fullName evidence="8">Oxidoreductase</fullName>
    </submittedName>
</protein>
<evidence type="ECO:0000313" key="8">
    <source>
        <dbReference type="EMBL" id="PKW17352.1"/>
    </source>
</evidence>
<name>A0A2N3Y365_SACSN</name>
<evidence type="ECO:0000256" key="5">
    <source>
        <dbReference type="ARBA" id="ARBA00022989"/>
    </source>
</evidence>
<feature type="transmembrane region" description="Helical" evidence="7">
    <location>
        <begin position="65"/>
        <end position="92"/>
    </location>
</feature>
<evidence type="ECO:0000256" key="2">
    <source>
        <dbReference type="ARBA" id="ARBA00006679"/>
    </source>
</evidence>
<dbReference type="STRING" id="994479.GCA_000194155_01134"/>
<keyword evidence="5 7" id="KW-1133">Transmembrane helix</keyword>
<feature type="transmembrane region" description="Helical" evidence="7">
    <location>
        <begin position="7"/>
        <end position="25"/>
    </location>
</feature>
<evidence type="ECO:0000256" key="1">
    <source>
        <dbReference type="ARBA" id="ARBA00004651"/>
    </source>
</evidence>
<evidence type="ECO:0000256" key="7">
    <source>
        <dbReference type="SAM" id="Phobius"/>
    </source>
</evidence>
<evidence type="ECO:0000256" key="4">
    <source>
        <dbReference type="ARBA" id="ARBA00022692"/>
    </source>
</evidence>
<evidence type="ECO:0000256" key="6">
    <source>
        <dbReference type="ARBA" id="ARBA00023136"/>
    </source>
</evidence>